<name>A0AAW0C4J1_9AGAR</name>
<gene>
    <name evidence="2" type="ORF">R3P38DRAFT_3351926</name>
</gene>
<sequence>MALQPEQGEAGDSEFGQDPLDEREPTADGGQIEFIHNSPAGSTNSSPAPGLVSQNRVARQTLLPGATQPTSGSNGKQGDRCALCVNSLCLRRHECPGRGNRNLCRCGHPPLTTKRARIPESKILAHWAKKAQQSS</sequence>
<evidence type="ECO:0000313" key="3">
    <source>
        <dbReference type="Proteomes" id="UP001362999"/>
    </source>
</evidence>
<proteinExistence type="predicted"/>
<feature type="compositionally biased region" description="Polar residues" evidence="1">
    <location>
        <begin position="39"/>
        <end position="58"/>
    </location>
</feature>
<protein>
    <submittedName>
        <fullName evidence="2">Uncharacterized protein</fullName>
    </submittedName>
</protein>
<feature type="region of interest" description="Disordered" evidence="1">
    <location>
        <begin position="1"/>
        <end position="79"/>
    </location>
</feature>
<dbReference type="Proteomes" id="UP001362999">
    <property type="component" value="Unassembled WGS sequence"/>
</dbReference>
<reference evidence="2 3" key="1">
    <citation type="journal article" date="2024" name="J Genomics">
        <title>Draft genome sequencing and assembly of Favolaschia claudopus CIRM-BRFM 2984 isolated from oak limbs.</title>
        <authorList>
            <person name="Navarro D."/>
            <person name="Drula E."/>
            <person name="Chaduli D."/>
            <person name="Cazenave R."/>
            <person name="Ahrendt S."/>
            <person name="Wang J."/>
            <person name="Lipzen A."/>
            <person name="Daum C."/>
            <person name="Barry K."/>
            <person name="Grigoriev I.V."/>
            <person name="Favel A."/>
            <person name="Rosso M.N."/>
            <person name="Martin F."/>
        </authorList>
    </citation>
    <scope>NUCLEOTIDE SEQUENCE [LARGE SCALE GENOMIC DNA]</scope>
    <source>
        <strain evidence="2 3">CIRM-BRFM 2984</strain>
    </source>
</reference>
<evidence type="ECO:0000313" key="2">
    <source>
        <dbReference type="EMBL" id="KAK7033862.1"/>
    </source>
</evidence>
<organism evidence="2 3">
    <name type="scientific">Favolaschia claudopus</name>
    <dbReference type="NCBI Taxonomy" id="2862362"/>
    <lineage>
        <taxon>Eukaryota</taxon>
        <taxon>Fungi</taxon>
        <taxon>Dikarya</taxon>
        <taxon>Basidiomycota</taxon>
        <taxon>Agaricomycotina</taxon>
        <taxon>Agaricomycetes</taxon>
        <taxon>Agaricomycetidae</taxon>
        <taxon>Agaricales</taxon>
        <taxon>Marasmiineae</taxon>
        <taxon>Mycenaceae</taxon>
        <taxon>Favolaschia</taxon>
    </lineage>
</organism>
<dbReference type="AlphaFoldDB" id="A0AAW0C4J1"/>
<accession>A0AAW0C4J1</accession>
<keyword evidence="3" id="KW-1185">Reference proteome</keyword>
<evidence type="ECO:0000256" key="1">
    <source>
        <dbReference type="SAM" id="MobiDB-lite"/>
    </source>
</evidence>
<dbReference type="EMBL" id="JAWWNJ010000022">
    <property type="protein sequence ID" value="KAK7033862.1"/>
    <property type="molecule type" value="Genomic_DNA"/>
</dbReference>
<comment type="caution">
    <text evidence="2">The sequence shown here is derived from an EMBL/GenBank/DDBJ whole genome shotgun (WGS) entry which is preliminary data.</text>
</comment>
<feature type="compositionally biased region" description="Polar residues" evidence="1">
    <location>
        <begin position="67"/>
        <end position="76"/>
    </location>
</feature>